<dbReference type="KEGG" id="mag:amb1557"/>
<dbReference type="HOGENOM" id="CLU_2844672_0_0_5"/>
<protein>
    <submittedName>
        <fullName evidence="2">Uncharacterized protein</fullName>
    </submittedName>
</protein>
<evidence type="ECO:0000313" key="2">
    <source>
        <dbReference type="EMBL" id="BAE50361.1"/>
    </source>
</evidence>
<dbReference type="Proteomes" id="UP000007058">
    <property type="component" value="Chromosome"/>
</dbReference>
<feature type="region of interest" description="Disordered" evidence="1">
    <location>
        <begin position="1"/>
        <end position="38"/>
    </location>
</feature>
<evidence type="ECO:0000313" key="3">
    <source>
        <dbReference type="Proteomes" id="UP000007058"/>
    </source>
</evidence>
<accession>Q2W714</accession>
<sequence>MPMRSLTLEATMRPSSPMKLQTRPSSAEKTSHSSWPKRVSNSMLMTAWGGAGAWGLHHAECRHGP</sequence>
<dbReference type="AlphaFoldDB" id="Q2W714"/>
<feature type="compositionally biased region" description="Polar residues" evidence="1">
    <location>
        <begin position="18"/>
        <end position="38"/>
    </location>
</feature>
<reference evidence="2 3" key="1">
    <citation type="journal article" date="2005" name="DNA Res.">
        <title>Complete genome sequence of the facultative anaerobic magnetotactic bacterium Magnetospirillum sp. strain AMB-1.</title>
        <authorList>
            <person name="Matsunaga T."/>
            <person name="Okamura Y."/>
            <person name="Fukuda Y."/>
            <person name="Wahyudi A.T."/>
            <person name="Murase Y."/>
            <person name="Takeyama H."/>
        </authorList>
    </citation>
    <scope>NUCLEOTIDE SEQUENCE [LARGE SCALE GENOMIC DNA]</scope>
    <source>
        <strain evidence="3">ATCC 700264 / AMB-1</strain>
    </source>
</reference>
<keyword evidence="3" id="KW-1185">Reference proteome</keyword>
<proteinExistence type="predicted"/>
<organism evidence="2 3">
    <name type="scientific">Paramagnetospirillum magneticum (strain ATCC 700264 / AMB-1)</name>
    <name type="common">Magnetospirillum magneticum</name>
    <dbReference type="NCBI Taxonomy" id="342108"/>
    <lineage>
        <taxon>Bacteria</taxon>
        <taxon>Pseudomonadati</taxon>
        <taxon>Pseudomonadota</taxon>
        <taxon>Alphaproteobacteria</taxon>
        <taxon>Rhodospirillales</taxon>
        <taxon>Magnetospirillaceae</taxon>
        <taxon>Paramagnetospirillum</taxon>
    </lineage>
</organism>
<name>Q2W714_PARM1</name>
<evidence type="ECO:0000256" key="1">
    <source>
        <dbReference type="SAM" id="MobiDB-lite"/>
    </source>
</evidence>
<gene>
    <name evidence="2" type="ordered locus">amb1557</name>
</gene>
<dbReference type="EMBL" id="AP007255">
    <property type="protein sequence ID" value="BAE50361.1"/>
    <property type="molecule type" value="Genomic_DNA"/>
</dbReference>